<evidence type="ECO:0000256" key="6">
    <source>
        <dbReference type="ARBA" id="ARBA00022989"/>
    </source>
</evidence>
<feature type="domain" description="Type II secretion system protein GspF" evidence="11">
    <location>
        <begin position="58"/>
        <end position="181"/>
    </location>
</feature>
<dbReference type="AlphaFoldDB" id="A0A0G1WQW5"/>
<dbReference type="InterPro" id="IPR018076">
    <property type="entry name" value="T2SS_GspF_dom"/>
</dbReference>
<evidence type="ECO:0000256" key="4">
    <source>
        <dbReference type="ARBA" id="ARBA00022475"/>
    </source>
</evidence>
<comment type="subcellular location">
    <subcellularLocation>
        <location evidence="1 8">Cell membrane</location>
        <topology evidence="1 8">Multi-pass membrane protein</topology>
    </subcellularLocation>
</comment>
<evidence type="ECO:0000256" key="2">
    <source>
        <dbReference type="ARBA" id="ARBA00005745"/>
    </source>
</evidence>
<dbReference type="PROSITE" id="PS00874">
    <property type="entry name" value="T2SP_F"/>
    <property type="match status" value="1"/>
</dbReference>
<dbReference type="GO" id="GO:0009306">
    <property type="term" value="P:protein secretion"/>
    <property type="evidence" value="ECO:0007669"/>
    <property type="project" value="InterPro"/>
</dbReference>
<comment type="caution">
    <text evidence="12">The sequence shown here is derived from an EMBL/GenBank/DDBJ whole genome shotgun (WGS) entry which is preliminary data.</text>
</comment>
<accession>A0A0G1WQW5</accession>
<dbReference type="Gene3D" id="1.20.81.30">
    <property type="entry name" value="Type II secretion system (T2SS), domain F"/>
    <property type="match status" value="2"/>
</dbReference>
<evidence type="ECO:0000256" key="10">
    <source>
        <dbReference type="SAM" id="Phobius"/>
    </source>
</evidence>
<dbReference type="Pfam" id="PF00482">
    <property type="entry name" value="T2SSF"/>
    <property type="match status" value="2"/>
</dbReference>
<reference evidence="12 13" key="1">
    <citation type="journal article" date="2015" name="Nature">
        <title>rRNA introns, odd ribosomes, and small enigmatic genomes across a large radiation of phyla.</title>
        <authorList>
            <person name="Brown C.T."/>
            <person name="Hug L.A."/>
            <person name="Thomas B.C."/>
            <person name="Sharon I."/>
            <person name="Castelle C.J."/>
            <person name="Singh A."/>
            <person name="Wilkins M.J."/>
            <person name="Williams K.H."/>
            <person name="Banfield J.F."/>
        </authorList>
    </citation>
    <scope>NUCLEOTIDE SEQUENCE [LARGE SCALE GENOMIC DNA]</scope>
</reference>
<dbReference type="GO" id="GO:0005886">
    <property type="term" value="C:plasma membrane"/>
    <property type="evidence" value="ECO:0007669"/>
    <property type="project" value="UniProtKB-SubCell"/>
</dbReference>
<feature type="domain" description="Type II secretion system protein GspF" evidence="11">
    <location>
        <begin position="261"/>
        <end position="384"/>
    </location>
</feature>
<evidence type="ECO:0000256" key="7">
    <source>
        <dbReference type="ARBA" id="ARBA00023136"/>
    </source>
</evidence>
<dbReference type="EMBL" id="LCQQ01000013">
    <property type="protein sequence ID" value="KKW21156.1"/>
    <property type="molecule type" value="Genomic_DNA"/>
</dbReference>
<dbReference type="Proteomes" id="UP000034201">
    <property type="component" value="Unassembled WGS sequence"/>
</dbReference>
<evidence type="ECO:0000256" key="9">
    <source>
        <dbReference type="SAM" id="MobiDB-lite"/>
    </source>
</evidence>
<keyword evidence="4" id="KW-1003">Cell membrane</keyword>
<dbReference type="InterPro" id="IPR001992">
    <property type="entry name" value="T2SS_GspF/T4SS_PilC_CS"/>
</dbReference>
<dbReference type="PANTHER" id="PTHR30012:SF0">
    <property type="entry name" value="TYPE II SECRETION SYSTEM PROTEIN F-RELATED"/>
    <property type="match status" value="1"/>
</dbReference>
<feature type="compositionally biased region" description="Polar residues" evidence="9">
    <location>
        <begin position="27"/>
        <end position="37"/>
    </location>
</feature>
<evidence type="ECO:0000259" key="11">
    <source>
        <dbReference type="Pfam" id="PF00482"/>
    </source>
</evidence>
<feature type="region of interest" description="Disordered" evidence="9">
    <location>
        <begin position="19"/>
        <end position="40"/>
    </location>
</feature>
<keyword evidence="7 10" id="KW-0472">Membrane</keyword>
<evidence type="ECO:0000256" key="3">
    <source>
        <dbReference type="ARBA" id="ARBA00022448"/>
    </source>
</evidence>
<evidence type="ECO:0000256" key="5">
    <source>
        <dbReference type="ARBA" id="ARBA00022692"/>
    </source>
</evidence>
<keyword evidence="6 10" id="KW-1133">Transmembrane helix</keyword>
<dbReference type="InterPro" id="IPR003004">
    <property type="entry name" value="GspF/PilC"/>
</dbReference>
<comment type="similarity">
    <text evidence="2 8">Belongs to the GSP F family.</text>
</comment>
<feature type="transmembrane region" description="Helical" evidence="10">
    <location>
        <begin position="211"/>
        <end position="229"/>
    </location>
</feature>
<sequence length="394" mass="44598">MINTALHIRNRILAFFGRKKRKKEKQPVSSAPATSALQKRDPKRRRIFHLSLHDQILFARRLAILLKAGVPIFESLRMMKKHMSSRSATILVDELTVGVERGQFLHVSLEKHRRHLGDFALNIIRIGEISGMLPENLAYLADELEKKRRLRNKVRSALIYPAIIVVATIGIVIMLTVYIFPKILPILRGFKGELPITTRTLIFVSDLLTNHGLLIGGILLGVVVALTLLSRIQKVRFFLDRVVLQIPILGRLFQYYHIVNFCRTLGLLLKSDVRIMEATLITAETSTSFVYKKSLMELAETVKKGGKMSLYLESRENLYPPMVSQMITVGEVSGKLSDSLVYLADIYEEEIDELTKNLSSTIEPLLMIVMGLIVGFVAISIITPIYQLTQNLQP</sequence>
<dbReference type="InterPro" id="IPR042094">
    <property type="entry name" value="T2SS_GspF_sf"/>
</dbReference>
<dbReference type="PANTHER" id="PTHR30012">
    <property type="entry name" value="GENERAL SECRETION PATHWAY PROTEIN"/>
    <property type="match status" value="1"/>
</dbReference>
<feature type="transmembrane region" description="Helical" evidence="10">
    <location>
        <begin position="157"/>
        <end position="180"/>
    </location>
</feature>
<organism evidence="12 13">
    <name type="scientific">Candidatus Adlerbacteria bacterium GW2011_GWC1_50_9</name>
    <dbReference type="NCBI Taxonomy" id="1618608"/>
    <lineage>
        <taxon>Bacteria</taxon>
        <taxon>Candidatus Adleribacteriota</taxon>
    </lineage>
</organism>
<evidence type="ECO:0000313" key="13">
    <source>
        <dbReference type="Proteomes" id="UP000034201"/>
    </source>
</evidence>
<name>A0A0G1WQW5_9BACT</name>
<evidence type="ECO:0000313" key="12">
    <source>
        <dbReference type="EMBL" id="KKW21156.1"/>
    </source>
</evidence>
<dbReference type="PRINTS" id="PR00812">
    <property type="entry name" value="BCTERIALGSPF"/>
</dbReference>
<evidence type="ECO:0000256" key="8">
    <source>
        <dbReference type="RuleBase" id="RU003923"/>
    </source>
</evidence>
<keyword evidence="5 8" id="KW-0812">Transmembrane</keyword>
<keyword evidence="3 8" id="KW-0813">Transport</keyword>
<gene>
    <name evidence="12" type="ORF">UY61_C0013G0005</name>
</gene>
<evidence type="ECO:0000256" key="1">
    <source>
        <dbReference type="ARBA" id="ARBA00004651"/>
    </source>
</evidence>
<feature type="transmembrane region" description="Helical" evidence="10">
    <location>
        <begin position="365"/>
        <end position="386"/>
    </location>
</feature>
<proteinExistence type="inferred from homology"/>
<protein>
    <submittedName>
        <fullName evidence="12">Type II secretion system F domain protein, type IV pilus assembly protein PilC</fullName>
    </submittedName>
</protein>